<dbReference type="PROSITE" id="PS00905">
    <property type="entry name" value="GTP1_OBG"/>
    <property type="match status" value="1"/>
</dbReference>
<dbReference type="InterPro" id="IPR027417">
    <property type="entry name" value="P-loop_NTPase"/>
</dbReference>
<dbReference type="PANTHER" id="PTHR11702:SF31">
    <property type="entry name" value="MITOCHONDRIAL RIBOSOME-ASSOCIATED GTPASE 2"/>
    <property type="match status" value="1"/>
</dbReference>
<evidence type="ECO:0000259" key="6">
    <source>
        <dbReference type="PROSITE" id="PS51883"/>
    </source>
</evidence>
<keyword evidence="8" id="KW-1185">Reference proteome</keyword>
<comment type="caution">
    <text evidence="7">The sequence shown here is derived from an EMBL/GenBank/DDBJ whole genome shotgun (WGS) entry which is preliminary data.</text>
</comment>
<evidence type="ECO:0000256" key="2">
    <source>
        <dbReference type="ARBA" id="ARBA00022517"/>
    </source>
</evidence>
<evidence type="ECO:0000256" key="4">
    <source>
        <dbReference type="ARBA" id="ARBA00023134"/>
    </source>
</evidence>
<dbReference type="EMBL" id="JAEAOA010000469">
    <property type="protein sequence ID" value="KAK3608889.1"/>
    <property type="molecule type" value="Genomic_DNA"/>
</dbReference>
<comment type="similarity">
    <text evidence="1">Belongs to the TRAFAC class OBG-HflX-like GTPase superfamily. OBG GTPase family.</text>
</comment>
<dbReference type="AlphaFoldDB" id="A0AAE0TEL2"/>
<evidence type="ECO:0000313" key="8">
    <source>
        <dbReference type="Proteomes" id="UP001195483"/>
    </source>
</evidence>
<keyword evidence="4" id="KW-0342">GTP-binding</keyword>
<accession>A0AAE0TEL2</accession>
<dbReference type="GO" id="GO:0042254">
    <property type="term" value="P:ribosome biogenesis"/>
    <property type="evidence" value="ECO:0007669"/>
    <property type="project" value="UniProtKB-UniRule"/>
</dbReference>
<dbReference type="InterPro" id="IPR006073">
    <property type="entry name" value="GTP-bd"/>
</dbReference>
<organism evidence="7 8">
    <name type="scientific">Potamilus streckersoni</name>
    <dbReference type="NCBI Taxonomy" id="2493646"/>
    <lineage>
        <taxon>Eukaryota</taxon>
        <taxon>Metazoa</taxon>
        <taxon>Spiralia</taxon>
        <taxon>Lophotrochozoa</taxon>
        <taxon>Mollusca</taxon>
        <taxon>Bivalvia</taxon>
        <taxon>Autobranchia</taxon>
        <taxon>Heteroconchia</taxon>
        <taxon>Palaeoheterodonta</taxon>
        <taxon>Unionida</taxon>
        <taxon>Unionoidea</taxon>
        <taxon>Unionidae</taxon>
        <taxon>Ambleminae</taxon>
        <taxon>Lampsilini</taxon>
        <taxon>Potamilus</taxon>
    </lineage>
</organism>
<reference evidence="7" key="3">
    <citation type="submission" date="2023-05" db="EMBL/GenBank/DDBJ databases">
        <authorList>
            <person name="Smith C.H."/>
        </authorList>
    </citation>
    <scope>NUCLEOTIDE SEQUENCE</scope>
    <source>
        <strain evidence="7">CHS0354</strain>
        <tissue evidence="7">Mantle</tissue>
    </source>
</reference>
<feature type="domain" description="OBG-type G" evidence="5">
    <location>
        <begin position="127"/>
        <end position="281"/>
    </location>
</feature>
<dbReference type="Gene3D" id="3.40.50.300">
    <property type="entry name" value="P-loop containing nucleotide triphosphate hydrolases"/>
    <property type="match status" value="1"/>
</dbReference>
<dbReference type="PIRSF" id="PIRSF002401">
    <property type="entry name" value="GTP_bd_Obg/CgtA"/>
    <property type="match status" value="1"/>
</dbReference>
<dbReference type="SUPFAM" id="SSF52540">
    <property type="entry name" value="P-loop containing nucleoside triphosphate hydrolases"/>
    <property type="match status" value="1"/>
</dbReference>
<proteinExistence type="inferred from homology"/>
<reference evidence="7" key="1">
    <citation type="journal article" date="2021" name="Genome Biol. Evol.">
        <title>A High-Quality Reference Genome for a Parasitic Bivalve with Doubly Uniparental Inheritance (Bivalvia: Unionida).</title>
        <authorList>
            <person name="Smith C.H."/>
        </authorList>
    </citation>
    <scope>NUCLEOTIDE SEQUENCE</scope>
    <source>
        <strain evidence="7">CHS0354</strain>
    </source>
</reference>
<evidence type="ECO:0000313" key="7">
    <source>
        <dbReference type="EMBL" id="KAK3608889.1"/>
    </source>
</evidence>
<dbReference type="GO" id="GO:0005525">
    <property type="term" value="F:GTP binding"/>
    <property type="evidence" value="ECO:0007669"/>
    <property type="project" value="UniProtKB-KW"/>
</dbReference>
<sequence>MKFVDSAKIFVRSGKGGDGCSAFLHEKYREFGGPSGGNGGKGGDVVVKGNKGLYTLFDLKLNPHQKAHPGSPGSGKNRYGKNGEDLLLELPIGTAVIDDETDESTADFTKGEPGVEMCLRLDLKLMADVGLVGFPNAGKSTFISKVSAAKPKIADYPFTTLHPNLGTVKTDYFRSFIIADIPGLIEGAAEGKGLGHRFLKHIEHTKILAFLIDCSRFAEQSPPDAYRTLNDELLKYSPDMAEKQKIVLFSKHDLPETDPEELTPAIDFSGRKIFRIILSRL</sequence>
<name>A0AAE0TEL2_9BIVA</name>
<gene>
    <name evidence="7" type="ORF">CHS0354_006930</name>
</gene>
<dbReference type="CDD" id="cd01898">
    <property type="entry name" value="Obg"/>
    <property type="match status" value="1"/>
</dbReference>
<dbReference type="GO" id="GO:0000287">
    <property type="term" value="F:magnesium ion binding"/>
    <property type="evidence" value="ECO:0007669"/>
    <property type="project" value="InterPro"/>
</dbReference>
<dbReference type="InterPro" id="IPR014100">
    <property type="entry name" value="GTP-bd_Obg/CgtA"/>
</dbReference>
<dbReference type="InterPro" id="IPR045086">
    <property type="entry name" value="OBG_GTPase"/>
</dbReference>
<dbReference type="Pfam" id="PF01018">
    <property type="entry name" value="GTP1_OBG"/>
    <property type="match status" value="1"/>
</dbReference>
<dbReference type="FunFam" id="2.70.210.12:FF:000001">
    <property type="entry name" value="GTPase Obg"/>
    <property type="match status" value="1"/>
</dbReference>
<evidence type="ECO:0000256" key="3">
    <source>
        <dbReference type="ARBA" id="ARBA00022741"/>
    </source>
</evidence>
<keyword evidence="3" id="KW-0547">Nucleotide-binding</keyword>
<keyword evidence="2" id="KW-0690">Ribosome biogenesis</keyword>
<reference evidence="7" key="2">
    <citation type="journal article" date="2021" name="Genome Biol. Evol.">
        <title>Developing a high-quality reference genome for a parasitic bivalve with doubly uniparental inheritance (Bivalvia: Unionida).</title>
        <authorList>
            <person name="Smith C.H."/>
        </authorList>
    </citation>
    <scope>NUCLEOTIDE SEQUENCE</scope>
    <source>
        <strain evidence="7">CHS0354</strain>
        <tissue evidence="7">Mantle</tissue>
    </source>
</reference>
<dbReference type="PANTHER" id="PTHR11702">
    <property type="entry name" value="DEVELOPMENTALLY REGULATED GTP-BINDING PROTEIN-RELATED"/>
    <property type="match status" value="1"/>
</dbReference>
<dbReference type="SUPFAM" id="SSF82051">
    <property type="entry name" value="Obg GTP-binding protein N-terminal domain"/>
    <property type="match status" value="1"/>
</dbReference>
<dbReference type="Pfam" id="PF01926">
    <property type="entry name" value="MMR_HSR1"/>
    <property type="match status" value="1"/>
</dbReference>
<dbReference type="InterPro" id="IPR006074">
    <property type="entry name" value="GTP1-OBG_CS"/>
</dbReference>
<dbReference type="PROSITE" id="PS51883">
    <property type="entry name" value="OBG"/>
    <property type="match status" value="1"/>
</dbReference>
<evidence type="ECO:0008006" key="9">
    <source>
        <dbReference type="Google" id="ProtNLM"/>
    </source>
</evidence>
<dbReference type="PRINTS" id="PR00326">
    <property type="entry name" value="GTP1OBG"/>
</dbReference>
<feature type="domain" description="Obg" evidence="6">
    <location>
        <begin position="1"/>
        <end position="236"/>
    </location>
</feature>
<evidence type="ECO:0000256" key="1">
    <source>
        <dbReference type="ARBA" id="ARBA00007699"/>
    </source>
</evidence>
<dbReference type="Proteomes" id="UP001195483">
    <property type="component" value="Unassembled WGS sequence"/>
</dbReference>
<dbReference type="PROSITE" id="PS51710">
    <property type="entry name" value="G_OBG"/>
    <property type="match status" value="1"/>
</dbReference>
<dbReference type="Gene3D" id="2.70.210.12">
    <property type="entry name" value="GTP1/OBG domain"/>
    <property type="match status" value="1"/>
</dbReference>
<dbReference type="GO" id="GO:0003924">
    <property type="term" value="F:GTPase activity"/>
    <property type="evidence" value="ECO:0007669"/>
    <property type="project" value="InterPro"/>
</dbReference>
<evidence type="ECO:0000259" key="5">
    <source>
        <dbReference type="PROSITE" id="PS51710"/>
    </source>
</evidence>
<dbReference type="InterPro" id="IPR031167">
    <property type="entry name" value="G_OBG"/>
</dbReference>
<protein>
    <recommendedName>
        <fullName evidence="9">GTPase ObgE</fullName>
    </recommendedName>
</protein>
<dbReference type="InterPro" id="IPR006169">
    <property type="entry name" value="GTP1_OBG_dom"/>
</dbReference>
<dbReference type="InterPro" id="IPR036726">
    <property type="entry name" value="GTP1_OBG_dom_sf"/>
</dbReference>